<evidence type="ECO:0000259" key="7">
    <source>
        <dbReference type="PROSITE" id="PS50901"/>
    </source>
</evidence>
<keyword evidence="8" id="KW-0131">Cell cycle</keyword>
<feature type="domain" description="FtsK" evidence="7">
    <location>
        <begin position="640"/>
        <end position="828"/>
    </location>
</feature>
<gene>
    <name evidence="8" type="ORF">GC106_59930</name>
</gene>
<keyword evidence="3 4" id="KW-0067">ATP-binding</keyword>
<dbReference type="Pfam" id="PF01580">
    <property type="entry name" value="FtsK_SpoIIIE"/>
    <property type="match status" value="2"/>
</dbReference>
<keyword evidence="9" id="KW-1185">Reference proteome</keyword>
<evidence type="ECO:0000256" key="4">
    <source>
        <dbReference type="PROSITE-ProRule" id="PRU00289"/>
    </source>
</evidence>
<dbReference type="InterPro" id="IPR002543">
    <property type="entry name" value="FtsK_dom"/>
</dbReference>
<dbReference type="InterPro" id="IPR027417">
    <property type="entry name" value="P-loop_NTPase"/>
</dbReference>
<organism evidence="8 9">
    <name type="scientific">Kibdelosporangium persicum</name>
    <dbReference type="NCBI Taxonomy" id="2698649"/>
    <lineage>
        <taxon>Bacteria</taxon>
        <taxon>Bacillati</taxon>
        <taxon>Actinomycetota</taxon>
        <taxon>Actinomycetes</taxon>
        <taxon>Pseudonocardiales</taxon>
        <taxon>Pseudonocardiaceae</taxon>
        <taxon>Kibdelosporangium</taxon>
    </lineage>
</organism>
<dbReference type="InterPro" id="IPR032030">
    <property type="entry name" value="YscD_cytoplasmic_dom"/>
</dbReference>
<dbReference type="InterPro" id="IPR003593">
    <property type="entry name" value="AAA+_ATPase"/>
</dbReference>
<dbReference type="PROSITE" id="PS50901">
    <property type="entry name" value="FTSK"/>
    <property type="match status" value="2"/>
</dbReference>
<dbReference type="InterPro" id="IPR050206">
    <property type="entry name" value="FtsK/SpoIIIE/SftA"/>
</dbReference>
<dbReference type="Pfam" id="PF16697">
    <property type="entry name" value="Yop-YscD_cpl"/>
    <property type="match status" value="1"/>
</dbReference>
<dbReference type="PANTHER" id="PTHR22683">
    <property type="entry name" value="SPORULATION PROTEIN RELATED"/>
    <property type="match status" value="1"/>
</dbReference>
<dbReference type="SMART" id="SM00240">
    <property type="entry name" value="FHA"/>
    <property type="match status" value="1"/>
</dbReference>
<dbReference type="SUPFAM" id="SSF52540">
    <property type="entry name" value="P-loop containing nucleoside triphosphate hydrolases"/>
    <property type="match status" value="3"/>
</dbReference>
<dbReference type="InterPro" id="IPR008984">
    <property type="entry name" value="SMAD_FHA_dom_sf"/>
</dbReference>
<feature type="domain" description="FtsK" evidence="7">
    <location>
        <begin position="992"/>
        <end position="1184"/>
    </location>
</feature>
<evidence type="ECO:0000256" key="2">
    <source>
        <dbReference type="ARBA" id="ARBA00022741"/>
    </source>
</evidence>
<accession>A0ABX2FCZ6</accession>
<dbReference type="Proteomes" id="UP000763557">
    <property type="component" value="Unassembled WGS sequence"/>
</dbReference>
<keyword evidence="8" id="KW-0132">Cell division</keyword>
<feature type="binding site" evidence="4">
    <location>
        <begin position="658"/>
        <end position="665"/>
    </location>
    <ligand>
        <name>ATP</name>
        <dbReference type="ChEBI" id="CHEBI:30616"/>
    </ligand>
</feature>
<feature type="domain" description="FHA" evidence="6">
    <location>
        <begin position="117"/>
        <end position="165"/>
    </location>
</feature>
<feature type="region of interest" description="Disordered" evidence="5">
    <location>
        <begin position="196"/>
        <end position="217"/>
    </location>
</feature>
<name>A0ABX2FCZ6_9PSEU</name>
<evidence type="ECO:0000256" key="5">
    <source>
        <dbReference type="SAM" id="MobiDB-lite"/>
    </source>
</evidence>
<comment type="caution">
    <text evidence="8">The sequence shown here is derived from an EMBL/GenBank/DDBJ whole genome shotgun (WGS) entry which is preliminary data.</text>
</comment>
<dbReference type="Gene3D" id="2.60.200.20">
    <property type="match status" value="1"/>
</dbReference>
<dbReference type="SMART" id="SM00382">
    <property type="entry name" value="AAA"/>
    <property type="match status" value="3"/>
</dbReference>
<dbReference type="CDD" id="cd00060">
    <property type="entry name" value="FHA"/>
    <property type="match status" value="1"/>
</dbReference>
<dbReference type="GO" id="GO:0051301">
    <property type="term" value="P:cell division"/>
    <property type="evidence" value="ECO:0007669"/>
    <property type="project" value="UniProtKB-KW"/>
</dbReference>
<protein>
    <submittedName>
        <fullName evidence="8">Cell division protein FtsX</fullName>
    </submittedName>
</protein>
<evidence type="ECO:0000313" key="9">
    <source>
        <dbReference type="Proteomes" id="UP000763557"/>
    </source>
</evidence>
<evidence type="ECO:0000256" key="1">
    <source>
        <dbReference type="ARBA" id="ARBA00022553"/>
    </source>
</evidence>
<dbReference type="RefSeq" id="WP_173138240.1">
    <property type="nucleotide sequence ID" value="NZ_CBCSGW010000068.1"/>
</dbReference>
<sequence>MWTLSVRPSRDSGLAPVDVTVRAQPGATVLDLANALGQHISPGQSGLLVAPVENGTVWPADRRLDECGLRAGKVLEVVTVPANWAQRPGSPARRRAVLRVVSGPDAGLAVALSSESATIGREASCTVTLADPLVSRLHARVLLTPTPVVVDEGSAHGTAVDGSPIRRPTPVGWGAPIELGDSAVVLEPAGSEVTGTGVLRPPRFGEPLRTDTIEVPAPPDKHDQYMSVWTMLLMPLVLAIGMLFTSSGAFGLVYLLAYPVAILGTHYLQRRHETRRYERELAHWREDFDDVLTDLDRHNEAQRERAFDDHPELSELPRRILVRHPALWNRKPTDPDFLAYRFGLGPVPAMLDGEIKDGGERDVLAAARTELATRRVLPSMPVCVSTGDTGVIALAGPRDTVNAVARALIIRLCTDHSPTDLSIAAVLGRDAEHHETWLRWLPQVTRRVGGVAPVAVGATDGQALLDLLAAAENGTGETLCVVDEDAGVPRRVVEAVAAIAAQRRLRLLWLGKDPRYVPSGTDVLLDLTASVPAKMITAAMTLPDGPAPVAVAQVAHRDRTGVALVTDLDRLDLATAWTVARSMTGYTDEAAVLPADTALPEMVRLPEITGDVRDADDEGPVLERWRASRGLRAQIGMGVDGPVTLDLRDDGPHGLVAGTTGSGKSELLQTLICSLALNNPPSRMTFLLVDYKGGAAFRECADLPHTVGYITDLTPALVKRALTSLTAEVNAREETLEQYGAKDLIALEREHPEACPPSLLICVDEFAALTAEVPDFVDGMVNIAQRGRSLGMHMLLATQRPAGVITAQIKANTDLRIALRVNSTDDSSDVIERKDAATISRRTPGRAWIRRTGHGTTELVQSAWVGACEELRAAGERVDVRPFTARELRGDAGYDTTSGPVRSHARTDLDRLVTTIGGAFVRSGQSRPKRPWLPALPGELPLGCRELGELLIGAGTVDEEQVPGATEHVLRLRADTGQVPIGLADRPKQQTQPPVVLDFPQAGHILVYGTSGSGKTELLRTTAIAATLAAGPDEPPPYVYGIDFAGGGLGVLDGWPSVGSIIKEQQPERVLRLLRMLKRTVDERNAALAGTGAADLGSLAAAGYPMPRIHVLIDNLPSLNDTLEGGGAVYRQHADLLASVLQDGRRCGVHITATSPRRSGVPAHQQASFGERLVLRMTTDDDYMMLGAPSGVVTADSPPGRGLLGRTEIQVATIGGAGTPVQQERMRTLAALVEDRYADAAPVSVPRMPDRVPQTALPAPSRDELVVAVEADYVSGITIALTDGPVLIAGRSRSGKSSALAGIAGLARRSDVPPAETVLIGPGCAGARGRQDYDTVLDDLATIADWLPGWRAALTGDDSWRLLLIDDVHVWERAAENGGEARDVLATLAGIAADAARTGLAVIVATDPDESRSRPYLDGPVLVAKGGRRGLLLQPDYSDGSLLGITMPSHTVEPLTGPGRGLWCTAGIAQVAHAVSGAVEAEA</sequence>
<dbReference type="PROSITE" id="PS50006">
    <property type="entry name" value="FHA_DOMAIN"/>
    <property type="match status" value="1"/>
</dbReference>
<feature type="binding site" evidence="4">
    <location>
        <begin position="1009"/>
        <end position="1016"/>
    </location>
    <ligand>
        <name>ATP</name>
        <dbReference type="ChEBI" id="CHEBI:30616"/>
    </ligand>
</feature>
<dbReference type="SUPFAM" id="SSF49879">
    <property type="entry name" value="SMAD/FHA domain"/>
    <property type="match status" value="1"/>
</dbReference>
<evidence type="ECO:0000313" key="8">
    <source>
        <dbReference type="EMBL" id="NRN68746.1"/>
    </source>
</evidence>
<dbReference type="PANTHER" id="PTHR22683:SF1">
    <property type="entry name" value="TYPE VII SECRETION SYSTEM PROTEIN ESSC"/>
    <property type="match status" value="1"/>
</dbReference>
<dbReference type="CDD" id="cd01127">
    <property type="entry name" value="TrwB_TraG_TraD_VirD4"/>
    <property type="match status" value="1"/>
</dbReference>
<keyword evidence="2 4" id="KW-0547">Nucleotide-binding</keyword>
<dbReference type="Gene3D" id="3.40.50.300">
    <property type="entry name" value="P-loop containing nucleotide triphosphate hydrolases"/>
    <property type="match status" value="3"/>
</dbReference>
<evidence type="ECO:0000256" key="3">
    <source>
        <dbReference type="ARBA" id="ARBA00022840"/>
    </source>
</evidence>
<proteinExistence type="predicted"/>
<dbReference type="EMBL" id="JAAATY010000022">
    <property type="protein sequence ID" value="NRN68746.1"/>
    <property type="molecule type" value="Genomic_DNA"/>
</dbReference>
<reference evidence="8 9" key="1">
    <citation type="submission" date="2020-01" db="EMBL/GenBank/DDBJ databases">
        <title>Kibdelosporangium persica a novel Actinomycetes from a hot desert in Iran.</title>
        <authorList>
            <person name="Safaei N."/>
            <person name="Zaburannyi N."/>
            <person name="Mueller R."/>
            <person name="Wink J."/>
        </authorList>
    </citation>
    <scope>NUCLEOTIDE SEQUENCE [LARGE SCALE GENOMIC DNA]</scope>
    <source>
        <strain evidence="8 9">4NS15</strain>
    </source>
</reference>
<dbReference type="InterPro" id="IPR000253">
    <property type="entry name" value="FHA_dom"/>
</dbReference>
<keyword evidence="1" id="KW-0597">Phosphoprotein</keyword>
<evidence type="ECO:0000259" key="6">
    <source>
        <dbReference type="PROSITE" id="PS50006"/>
    </source>
</evidence>